<accession>A0A2V3IJH1</accession>
<proteinExistence type="predicted"/>
<comment type="caution">
    <text evidence="2">The sequence shown here is derived from an EMBL/GenBank/DDBJ whole genome shotgun (WGS) entry which is preliminary data.</text>
</comment>
<dbReference type="Proteomes" id="UP000247409">
    <property type="component" value="Unassembled WGS sequence"/>
</dbReference>
<feature type="region of interest" description="Disordered" evidence="1">
    <location>
        <begin position="51"/>
        <end position="73"/>
    </location>
</feature>
<reference evidence="2 3" key="1">
    <citation type="journal article" date="2018" name="Mol. Biol. Evol.">
        <title>Analysis of the draft genome of the red seaweed Gracilariopsis chorda provides insights into genome size evolution in Rhodophyta.</title>
        <authorList>
            <person name="Lee J."/>
            <person name="Yang E.C."/>
            <person name="Graf L."/>
            <person name="Yang J.H."/>
            <person name="Qiu H."/>
            <person name="Zel Zion U."/>
            <person name="Chan C.X."/>
            <person name="Stephens T.G."/>
            <person name="Weber A.P.M."/>
            <person name="Boo G.H."/>
            <person name="Boo S.M."/>
            <person name="Kim K.M."/>
            <person name="Shin Y."/>
            <person name="Jung M."/>
            <person name="Lee S.J."/>
            <person name="Yim H.S."/>
            <person name="Lee J.H."/>
            <person name="Bhattacharya D."/>
            <person name="Yoon H.S."/>
        </authorList>
    </citation>
    <scope>NUCLEOTIDE SEQUENCE [LARGE SCALE GENOMIC DNA]</scope>
    <source>
        <strain evidence="2 3">SKKU-2015</strain>
        <tissue evidence="2">Whole body</tissue>
    </source>
</reference>
<sequence length="331" mass="36979">MEIQKEKDKLSQQIEELTSQLLQSEQSKGQLANLNTVSTLDDLLKRTQQLQQDQISEQQQKQKSVQVEADPEDDTADHLIGSSILLSIRETFARGEDTQNVWQSLTTSASTKAVEVVLGALPSVPENKRALTIELLQFLVRYAIFKGQLNILDDMAPFSNKSEAHLVVLEKLQSIDADIRDDRWFIGSLIGATLMITSADNITVDQASLTSRYEHVEGVPVLSALKKLERGAAKLVNELSSLGVNLQHISQFLAEHKKTIVEAQMLLRQGHLSILQGKPMKLIDKLCRITLIFFRRTDDFLAVHKIAGVGCCKNSQLTPRIHWCDGARKCS</sequence>
<gene>
    <name evidence="2" type="ORF">BWQ96_08055</name>
</gene>
<evidence type="ECO:0000313" key="3">
    <source>
        <dbReference type="Proteomes" id="UP000247409"/>
    </source>
</evidence>
<keyword evidence="3" id="KW-1185">Reference proteome</keyword>
<protein>
    <submittedName>
        <fullName evidence="2">Uncharacterized protein</fullName>
    </submittedName>
</protein>
<evidence type="ECO:0000313" key="2">
    <source>
        <dbReference type="EMBL" id="PXF42227.1"/>
    </source>
</evidence>
<dbReference type="AlphaFoldDB" id="A0A2V3IJH1"/>
<dbReference type="EMBL" id="NBIV01000172">
    <property type="protein sequence ID" value="PXF42227.1"/>
    <property type="molecule type" value="Genomic_DNA"/>
</dbReference>
<organism evidence="2 3">
    <name type="scientific">Gracilariopsis chorda</name>
    <dbReference type="NCBI Taxonomy" id="448386"/>
    <lineage>
        <taxon>Eukaryota</taxon>
        <taxon>Rhodophyta</taxon>
        <taxon>Florideophyceae</taxon>
        <taxon>Rhodymeniophycidae</taxon>
        <taxon>Gracilariales</taxon>
        <taxon>Gracilariaceae</taxon>
        <taxon>Gracilariopsis</taxon>
    </lineage>
</organism>
<name>A0A2V3IJH1_9FLOR</name>
<feature type="compositionally biased region" description="Low complexity" evidence="1">
    <location>
        <begin position="51"/>
        <end position="68"/>
    </location>
</feature>
<evidence type="ECO:0000256" key="1">
    <source>
        <dbReference type="SAM" id="MobiDB-lite"/>
    </source>
</evidence>